<feature type="chain" id="PRO_5008276363" description="Chitin-binding type-2 domain-containing protein" evidence="1">
    <location>
        <begin position="25"/>
        <end position="101"/>
    </location>
</feature>
<dbReference type="OrthoDB" id="439917at2759"/>
<dbReference type="PROSITE" id="PS50940">
    <property type="entry name" value="CHIT_BIND_II"/>
    <property type="match status" value="1"/>
</dbReference>
<proteinExistence type="predicted"/>
<dbReference type="EMBL" id="KV442038">
    <property type="protein sequence ID" value="OAQ29860.1"/>
    <property type="molecule type" value="Genomic_DNA"/>
</dbReference>
<evidence type="ECO:0000259" key="2">
    <source>
        <dbReference type="PROSITE" id="PS50940"/>
    </source>
</evidence>
<dbReference type="Proteomes" id="UP000078512">
    <property type="component" value="Unassembled WGS sequence"/>
</dbReference>
<protein>
    <recommendedName>
        <fullName evidence="2">Chitin-binding type-2 domain-containing protein</fullName>
    </recommendedName>
</protein>
<dbReference type="InterPro" id="IPR036508">
    <property type="entry name" value="Chitin-bd_dom_sf"/>
</dbReference>
<name>A0A197JXA7_9FUNG</name>
<dbReference type="Pfam" id="PF01607">
    <property type="entry name" value="CBM_14"/>
    <property type="match status" value="1"/>
</dbReference>
<dbReference type="GO" id="GO:0008061">
    <property type="term" value="F:chitin binding"/>
    <property type="evidence" value="ECO:0007669"/>
    <property type="project" value="InterPro"/>
</dbReference>
<keyword evidence="1" id="KW-0732">Signal</keyword>
<evidence type="ECO:0000256" key="1">
    <source>
        <dbReference type="SAM" id="SignalP"/>
    </source>
</evidence>
<sequence length="101" mass="10724">MISTKAFLLSASLAVLCILSSTSAAPSTRAPTSQSRVNKKCVQNEVNVSNLQTGYTCDRYINCSNGTGTEMNCPDGLVFHQTQQACVLKGADGACKDEDDE</sequence>
<dbReference type="Gene3D" id="2.170.140.10">
    <property type="entry name" value="Chitin binding domain"/>
    <property type="match status" value="1"/>
</dbReference>
<evidence type="ECO:0000313" key="4">
    <source>
        <dbReference type="Proteomes" id="UP000078512"/>
    </source>
</evidence>
<dbReference type="GO" id="GO:0005576">
    <property type="term" value="C:extracellular region"/>
    <property type="evidence" value="ECO:0007669"/>
    <property type="project" value="InterPro"/>
</dbReference>
<dbReference type="SMART" id="SM00494">
    <property type="entry name" value="ChtBD2"/>
    <property type="match status" value="1"/>
</dbReference>
<accession>A0A197JXA7</accession>
<dbReference type="AlphaFoldDB" id="A0A197JXA7"/>
<organism evidence="3 4">
    <name type="scientific">Linnemannia elongata AG-77</name>
    <dbReference type="NCBI Taxonomy" id="1314771"/>
    <lineage>
        <taxon>Eukaryota</taxon>
        <taxon>Fungi</taxon>
        <taxon>Fungi incertae sedis</taxon>
        <taxon>Mucoromycota</taxon>
        <taxon>Mortierellomycotina</taxon>
        <taxon>Mortierellomycetes</taxon>
        <taxon>Mortierellales</taxon>
        <taxon>Mortierellaceae</taxon>
        <taxon>Linnemannia</taxon>
    </lineage>
</organism>
<dbReference type="SUPFAM" id="SSF57625">
    <property type="entry name" value="Invertebrate chitin-binding proteins"/>
    <property type="match status" value="1"/>
</dbReference>
<gene>
    <name evidence="3" type="ORF">K457DRAFT_18710</name>
</gene>
<keyword evidence="4" id="KW-1185">Reference proteome</keyword>
<feature type="signal peptide" evidence="1">
    <location>
        <begin position="1"/>
        <end position="24"/>
    </location>
</feature>
<feature type="domain" description="Chitin-binding type-2" evidence="2">
    <location>
        <begin position="38"/>
        <end position="97"/>
    </location>
</feature>
<reference evidence="3 4" key="1">
    <citation type="submission" date="2016-05" db="EMBL/GenBank/DDBJ databases">
        <title>Genome sequencing reveals origins of a unique bacterial endosymbiosis in the earliest lineages of terrestrial Fungi.</title>
        <authorList>
            <consortium name="DOE Joint Genome Institute"/>
            <person name="Uehling J."/>
            <person name="Gryganskyi A."/>
            <person name="Hameed K."/>
            <person name="Tschaplinski T."/>
            <person name="Misztal P."/>
            <person name="Wu S."/>
            <person name="Desiro A."/>
            <person name="Vande Pol N."/>
            <person name="Du Z.-Y."/>
            <person name="Zienkiewicz A."/>
            <person name="Zienkiewicz K."/>
            <person name="Morin E."/>
            <person name="Tisserant E."/>
            <person name="Splivallo R."/>
            <person name="Hainaut M."/>
            <person name="Henrissat B."/>
            <person name="Ohm R."/>
            <person name="Kuo A."/>
            <person name="Yan J."/>
            <person name="Lipzen A."/>
            <person name="Nolan M."/>
            <person name="Labutti K."/>
            <person name="Barry K."/>
            <person name="Goldstein A."/>
            <person name="Labbe J."/>
            <person name="Schadt C."/>
            <person name="Tuskan G."/>
            <person name="Grigoriev I."/>
            <person name="Martin F."/>
            <person name="Vilgalys R."/>
            <person name="Bonito G."/>
        </authorList>
    </citation>
    <scope>NUCLEOTIDE SEQUENCE [LARGE SCALE GENOMIC DNA]</scope>
    <source>
        <strain evidence="3 4">AG-77</strain>
    </source>
</reference>
<evidence type="ECO:0000313" key="3">
    <source>
        <dbReference type="EMBL" id="OAQ29860.1"/>
    </source>
</evidence>
<dbReference type="InterPro" id="IPR002557">
    <property type="entry name" value="Chitin-bd_dom"/>
</dbReference>